<feature type="non-terminal residue" evidence="1">
    <location>
        <position position="59"/>
    </location>
</feature>
<reference evidence="1" key="1">
    <citation type="submission" date="2018-05" db="EMBL/GenBank/DDBJ databases">
        <authorList>
            <person name="Lanie J.A."/>
            <person name="Ng W.-L."/>
            <person name="Kazmierczak K.M."/>
            <person name="Andrzejewski T.M."/>
            <person name="Davidsen T.M."/>
            <person name="Wayne K.J."/>
            <person name="Tettelin H."/>
            <person name="Glass J.I."/>
            <person name="Rusch D."/>
            <person name="Podicherti R."/>
            <person name="Tsui H.-C.T."/>
            <person name="Winkler M.E."/>
        </authorList>
    </citation>
    <scope>NUCLEOTIDE SEQUENCE</scope>
</reference>
<dbReference type="EMBL" id="UINC01088751">
    <property type="protein sequence ID" value="SVC39249.1"/>
    <property type="molecule type" value="Genomic_DNA"/>
</dbReference>
<feature type="non-terminal residue" evidence="1">
    <location>
        <position position="1"/>
    </location>
</feature>
<sequence>GMVQRYNLATRHKFFRLWYRTRCIQSCFLRRCANDKHSGNSTTSRRHVWGHSRVAFTSV</sequence>
<accession>A0A382LRB6</accession>
<dbReference type="AlphaFoldDB" id="A0A382LRB6"/>
<gene>
    <name evidence="1" type="ORF">METZ01_LOCUS292103</name>
</gene>
<proteinExistence type="predicted"/>
<protein>
    <submittedName>
        <fullName evidence="1">Uncharacterized protein</fullName>
    </submittedName>
</protein>
<organism evidence="1">
    <name type="scientific">marine metagenome</name>
    <dbReference type="NCBI Taxonomy" id="408172"/>
    <lineage>
        <taxon>unclassified sequences</taxon>
        <taxon>metagenomes</taxon>
        <taxon>ecological metagenomes</taxon>
    </lineage>
</organism>
<evidence type="ECO:0000313" key="1">
    <source>
        <dbReference type="EMBL" id="SVC39249.1"/>
    </source>
</evidence>
<name>A0A382LRB6_9ZZZZ</name>